<sequence>MNGPFCIILAIVAALSGCAGHSGSRVMDLPPNPHRGAPRALLNVLQPITRGRHHRIEFALLGAPRYESLRNLIAYRFSILVDGKIFQRIDWVNPRISRYFVWVIPGNFTRKIRNNHITVYVEVCNLAGYTYSGTPLLTEPFTRTSVQLHVSHPVAGGQFGKHFETSYPVL</sequence>
<protein>
    <submittedName>
        <fullName evidence="1">Uncharacterized protein</fullName>
    </submittedName>
</protein>
<comment type="caution">
    <text evidence="1">The sequence shown here is derived from an EMBL/GenBank/DDBJ whole genome shotgun (WGS) entry which is preliminary data.</text>
</comment>
<dbReference type="EMBL" id="LAZR01013997">
    <property type="protein sequence ID" value="KKM19397.1"/>
    <property type="molecule type" value="Genomic_DNA"/>
</dbReference>
<name>A0A0F9HW14_9ZZZZ</name>
<organism evidence="1">
    <name type="scientific">marine sediment metagenome</name>
    <dbReference type="NCBI Taxonomy" id="412755"/>
    <lineage>
        <taxon>unclassified sequences</taxon>
        <taxon>metagenomes</taxon>
        <taxon>ecological metagenomes</taxon>
    </lineage>
</organism>
<accession>A0A0F9HW14</accession>
<dbReference type="AlphaFoldDB" id="A0A0F9HW14"/>
<evidence type="ECO:0000313" key="1">
    <source>
        <dbReference type="EMBL" id="KKM19397.1"/>
    </source>
</evidence>
<proteinExistence type="predicted"/>
<reference evidence="1" key="1">
    <citation type="journal article" date="2015" name="Nature">
        <title>Complex archaea that bridge the gap between prokaryotes and eukaryotes.</title>
        <authorList>
            <person name="Spang A."/>
            <person name="Saw J.H."/>
            <person name="Jorgensen S.L."/>
            <person name="Zaremba-Niedzwiedzka K."/>
            <person name="Martijn J."/>
            <person name="Lind A.E."/>
            <person name="van Eijk R."/>
            <person name="Schleper C."/>
            <person name="Guy L."/>
            <person name="Ettema T.J."/>
        </authorList>
    </citation>
    <scope>NUCLEOTIDE SEQUENCE</scope>
</reference>
<gene>
    <name evidence="1" type="ORF">LCGC14_1656100</name>
</gene>